<feature type="transmembrane region" description="Helical" evidence="2">
    <location>
        <begin position="140"/>
        <end position="158"/>
    </location>
</feature>
<evidence type="ECO:0000256" key="2">
    <source>
        <dbReference type="SAM" id="Phobius"/>
    </source>
</evidence>
<dbReference type="Gene3D" id="3.40.50.300">
    <property type="entry name" value="P-loop containing nucleotide triphosphate hydrolases"/>
    <property type="match status" value="1"/>
</dbReference>
<organism evidence="3 4">
    <name type="scientific">Streptomyces chisholmiae</name>
    <dbReference type="NCBI Taxonomy" id="3075540"/>
    <lineage>
        <taxon>Bacteria</taxon>
        <taxon>Bacillati</taxon>
        <taxon>Actinomycetota</taxon>
        <taxon>Actinomycetes</taxon>
        <taxon>Kitasatosporales</taxon>
        <taxon>Streptomycetaceae</taxon>
        <taxon>Streptomyces</taxon>
    </lineage>
</organism>
<evidence type="ECO:0008006" key="5">
    <source>
        <dbReference type="Google" id="ProtNLM"/>
    </source>
</evidence>
<keyword evidence="4" id="KW-1185">Reference proteome</keyword>
<accession>A0ABU2K0N1</accession>
<keyword evidence="2" id="KW-1133">Transmembrane helix</keyword>
<dbReference type="EMBL" id="JAVREO010000029">
    <property type="protein sequence ID" value="MDT0270561.1"/>
    <property type="molecule type" value="Genomic_DNA"/>
</dbReference>
<feature type="compositionally biased region" description="Gly residues" evidence="1">
    <location>
        <begin position="197"/>
        <end position="208"/>
    </location>
</feature>
<reference evidence="4" key="1">
    <citation type="submission" date="2023-07" db="EMBL/GenBank/DDBJ databases">
        <title>30 novel species of actinomycetes from the DSMZ collection.</title>
        <authorList>
            <person name="Nouioui I."/>
        </authorList>
    </citation>
    <scope>NUCLEOTIDE SEQUENCE [LARGE SCALE GENOMIC DNA]</scope>
    <source>
        <strain evidence="4">DSM 44915</strain>
    </source>
</reference>
<gene>
    <name evidence="3" type="ORF">RM844_30240</name>
</gene>
<keyword evidence="2" id="KW-0812">Transmembrane</keyword>
<proteinExistence type="predicted"/>
<dbReference type="Proteomes" id="UP001183410">
    <property type="component" value="Unassembled WGS sequence"/>
</dbReference>
<evidence type="ECO:0000313" key="3">
    <source>
        <dbReference type="EMBL" id="MDT0270561.1"/>
    </source>
</evidence>
<name>A0ABU2K0N1_9ACTN</name>
<feature type="region of interest" description="Disordered" evidence="1">
    <location>
        <begin position="183"/>
        <end position="233"/>
    </location>
</feature>
<dbReference type="InterPro" id="IPR027417">
    <property type="entry name" value="P-loop_NTPase"/>
</dbReference>
<evidence type="ECO:0000313" key="4">
    <source>
        <dbReference type="Proteomes" id="UP001183410"/>
    </source>
</evidence>
<dbReference type="RefSeq" id="WP_311670626.1">
    <property type="nucleotide sequence ID" value="NZ_JAVREO010000029.1"/>
</dbReference>
<protein>
    <recommendedName>
        <fullName evidence="5">FtsK domain-containing protein</fullName>
    </recommendedName>
</protein>
<sequence>MTTQTIETVEPTNVVRLNDRRPAMPADTSVGTIRLPDAPPVEQAPDADGRPSGWARTLEVGGRAWGHTTSAARLTALGVGTTVSRVWEYETAGEVTDQIRSLRAERRTADPERRRELDEEIVKLRERRHQVAYARHREHATLAGAGLGGAAVLALIVATVMVGLVVPAVSAGITGGAAYLAGRREQKRRDSTVQLGGAAGGDGSGGGPRRPQLPTGGDGGDGSDDERPASVDGVYTPAALGEGAPFPIARATTVDQAAECILRALLKESIPVGDVSEVERKPWGWQCIVRVTEGTPAAIIKATDNLETLFDTSHGSVRPQPMIKRRACAKLRIIESDPFASAPAPEYLAPKSISIRDRRRIGSSIDGEELLATLAGVMAEVIAASGGGKTGILQALAEITTACRDAITIDLDPAGDGLEDLGPAARLQGRTHEQIEHVLLWLLMLSKARARLRKTLGMGRKWLASPEHPSIVVFIDEYPKLSKLGKKLAWDLLLVGRKEAVPVVFASQGGTSVYLGENIAQMLAMKVVGPCKRVDTDAVFGTGAAAEGWLPHRLSPATDTDPRDAGHVYAQGVPGTADAPVEYKIHEHPRGQLARLAEERRDAGLLDPDADSLRAMAGVDLPDYVLPEYDAEGNEKKAAPVELLTWERLLRLCEADPPAAEVTPDTPPRAAVRDAIAAMEEQGVDRMRTERLVEVLAARAPEVYQGLTVEILRDLLKEGGGGVPVTLGPLDGLANPRGYKLAALRGAL</sequence>
<feature type="region of interest" description="Disordered" evidence="1">
    <location>
        <begin position="20"/>
        <end position="53"/>
    </location>
</feature>
<comment type="caution">
    <text evidence="3">The sequence shown here is derived from an EMBL/GenBank/DDBJ whole genome shotgun (WGS) entry which is preliminary data.</text>
</comment>
<keyword evidence="2" id="KW-0472">Membrane</keyword>
<evidence type="ECO:0000256" key="1">
    <source>
        <dbReference type="SAM" id="MobiDB-lite"/>
    </source>
</evidence>